<evidence type="ECO:0000256" key="3">
    <source>
        <dbReference type="ARBA" id="ARBA00022475"/>
    </source>
</evidence>
<dbReference type="Proteomes" id="UP001058860">
    <property type="component" value="Chromosome"/>
</dbReference>
<keyword evidence="4 8" id="KW-0812">Transmembrane</keyword>
<comment type="subcellular location">
    <subcellularLocation>
        <location evidence="1">Cell membrane</location>
        <topology evidence="1">Multi-pass membrane protein</topology>
    </subcellularLocation>
</comment>
<feature type="transmembrane region" description="Helical" evidence="8">
    <location>
        <begin position="235"/>
        <end position="258"/>
    </location>
</feature>
<feature type="region of interest" description="Disordered" evidence="7">
    <location>
        <begin position="283"/>
        <end position="308"/>
    </location>
</feature>
<feature type="transmembrane region" description="Helical" evidence="8">
    <location>
        <begin position="205"/>
        <end position="228"/>
    </location>
</feature>
<feature type="domain" description="Membrane transport protein MMPL" evidence="9">
    <location>
        <begin position="64"/>
        <end position="268"/>
    </location>
</feature>
<evidence type="ECO:0000313" key="11">
    <source>
        <dbReference type="Proteomes" id="UP001058860"/>
    </source>
</evidence>
<evidence type="ECO:0000313" key="10">
    <source>
        <dbReference type="EMBL" id="UUY03897.1"/>
    </source>
</evidence>
<evidence type="ECO:0000256" key="1">
    <source>
        <dbReference type="ARBA" id="ARBA00004651"/>
    </source>
</evidence>
<sequence length="308" mass="32419">MSRRPASASPAVGELARRIAGLPAAQSVAAPLRLNATTWRIDATASGTPIGPQAQQLLTELRGLTTPFAVSVGGIAADYHDDQHAILERVPLALSALCLITLVLLWLLTDSVVLPVKALVMTGVTTAAALGLLVLIFQDGRLTGPLDYVSQGALEQTNFVVFAALVFALSTDYGVMLIARIQEEHAAGLDNREAVAVGIQRTGSLLSGAAVLLATALGVLATSSIVFVKELGVGTAVAVLIDAFVIRCLLLPSLMALLGDRNWWSPEWLHRVHRRMAHSISTVRLSPDTPEGPALTTLPKGPDRTPSV</sequence>
<evidence type="ECO:0000256" key="2">
    <source>
        <dbReference type="ARBA" id="ARBA00010157"/>
    </source>
</evidence>
<evidence type="ECO:0000256" key="4">
    <source>
        <dbReference type="ARBA" id="ARBA00022692"/>
    </source>
</evidence>
<dbReference type="EMBL" id="CP088295">
    <property type="protein sequence ID" value="UUY03897.1"/>
    <property type="molecule type" value="Genomic_DNA"/>
</dbReference>
<evidence type="ECO:0000259" key="9">
    <source>
        <dbReference type="Pfam" id="PF03176"/>
    </source>
</evidence>
<organism evidence="10 11">
    <name type="scientific">Svornostia abyssi</name>
    <dbReference type="NCBI Taxonomy" id="2898438"/>
    <lineage>
        <taxon>Bacteria</taxon>
        <taxon>Bacillati</taxon>
        <taxon>Actinomycetota</taxon>
        <taxon>Thermoleophilia</taxon>
        <taxon>Solirubrobacterales</taxon>
        <taxon>Baekduiaceae</taxon>
        <taxon>Svornostia</taxon>
    </lineage>
</organism>
<dbReference type="InterPro" id="IPR004869">
    <property type="entry name" value="MMPL_dom"/>
</dbReference>
<gene>
    <name evidence="10" type="ORF">LRS13_25155</name>
</gene>
<evidence type="ECO:0000256" key="6">
    <source>
        <dbReference type="ARBA" id="ARBA00023136"/>
    </source>
</evidence>
<proteinExistence type="inferred from homology"/>
<reference evidence="11" key="1">
    <citation type="submission" date="2021-11" db="EMBL/GenBank/DDBJ databases">
        <title>Cultivation dependent microbiological survey of springs from the worlds oldest radium mine currently devoted to the extraction of radon-saturated water.</title>
        <authorList>
            <person name="Kapinusova G."/>
            <person name="Smrhova T."/>
            <person name="Strejcek M."/>
            <person name="Suman J."/>
            <person name="Jani K."/>
            <person name="Pajer P."/>
            <person name="Uhlik O."/>
        </authorList>
    </citation>
    <scope>NUCLEOTIDE SEQUENCE [LARGE SCALE GENOMIC DNA]</scope>
    <source>
        <strain evidence="11">J379</strain>
    </source>
</reference>
<evidence type="ECO:0000256" key="7">
    <source>
        <dbReference type="SAM" id="MobiDB-lite"/>
    </source>
</evidence>
<dbReference type="Pfam" id="PF03176">
    <property type="entry name" value="MMPL"/>
    <property type="match status" value="1"/>
</dbReference>
<name>A0ABY5PH53_9ACTN</name>
<dbReference type="PANTHER" id="PTHR33406">
    <property type="entry name" value="MEMBRANE PROTEIN MJ1562-RELATED"/>
    <property type="match status" value="1"/>
</dbReference>
<keyword evidence="6 8" id="KW-0472">Membrane</keyword>
<dbReference type="InterPro" id="IPR050545">
    <property type="entry name" value="Mycobact_MmpL"/>
</dbReference>
<keyword evidence="3" id="KW-1003">Cell membrane</keyword>
<dbReference type="RefSeq" id="WP_353864397.1">
    <property type="nucleotide sequence ID" value="NZ_CP088295.1"/>
</dbReference>
<keyword evidence="5 8" id="KW-1133">Transmembrane helix</keyword>
<comment type="similarity">
    <text evidence="2">Belongs to the resistance-nodulation-cell division (RND) (TC 2.A.6) family. MmpL subfamily.</text>
</comment>
<feature type="transmembrane region" description="Helical" evidence="8">
    <location>
        <begin position="114"/>
        <end position="137"/>
    </location>
</feature>
<protein>
    <submittedName>
        <fullName evidence="10">MMPL family transporter</fullName>
    </submittedName>
</protein>
<dbReference type="Gene3D" id="1.20.1640.10">
    <property type="entry name" value="Multidrug efflux transporter AcrB transmembrane domain"/>
    <property type="match status" value="1"/>
</dbReference>
<evidence type="ECO:0000256" key="5">
    <source>
        <dbReference type="ARBA" id="ARBA00022989"/>
    </source>
</evidence>
<evidence type="ECO:0000256" key="8">
    <source>
        <dbReference type="SAM" id="Phobius"/>
    </source>
</evidence>
<keyword evidence="11" id="KW-1185">Reference proteome</keyword>
<dbReference type="SUPFAM" id="SSF82866">
    <property type="entry name" value="Multidrug efflux transporter AcrB transmembrane domain"/>
    <property type="match status" value="1"/>
</dbReference>
<feature type="transmembrane region" description="Helical" evidence="8">
    <location>
        <begin position="158"/>
        <end position="179"/>
    </location>
</feature>
<accession>A0ABY5PH53</accession>
<feature type="transmembrane region" description="Helical" evidence="8">
    <location>
        <begin position="90"/>
        <end position="108"/>
    </location>
</feature>
<dbReference type="PANTHER" id="PTHR33406:SF11">
    <property type="entry name" value="MEMBRANE PROTEIN SCO6666-RELATED"/>
    <property type="match status" value="1"/>
</dbReference>